<accession>A0ACD2ZX12</accession>
<name>A0ACD2ZX12_9AGAR</name>
<proteinExistence type="predicted"/>
<sequence length="357" mass="39198">MSSATTNNNTNTTARRGRTLTRTYAIANIPSRSPSPKAPTGHGRLRKRPARVLSEDEEDNTTDNSGDASTILANSEGSKPLSSPMEVDNTPPSTPVEVLGSPVVLHSRKTKLGRASPPPTPMPRRVKRQRRETNLDIQEDHESPAHVGRSTRSTRSTRSSATTTTTPSQPLAQPKSSKAKGKERQIEDIEMSTVTATPPQPVRLGHAHLRKKVEVSLPVFPKSLAKKYVFLSSIPSSSTRLLPAKITDEVFMTSNNIPADKKATFLDFPPFVSSPTPPLAEMVLQKYKKHSLVALTPEGSDSESLTPPEEPRDTPRPFNGYPWWLEAGQQLLNGLQIHINNMDLKAACDETHPENYE</sequence>
<dbReference type="EMBL" id="ML209714">
    <property type="protein sequence ID" value="TFK58038.1"/>
    <property type="molecule type" value="Genomic_DNA"/>
</dbReference>
<keyword evidence="2" id="KW-1185">Reference proteome</keyword>
<evidence type="ECO:0000313" key="1">
    <source>
        <dbReference type="EMBL" id="TFK58038.1"/>
    </source>
</evidence>
<dbReference type="Proteomes" id="UP000308600">
    <property type="component" value="Unassembled WGS sequence"/>
</dbReference>
<protein>
    <submittedName>
        <fullName evidence="1">Uncharacterized protein</fullName>
    </submittedName>
</protein>
<gene>
    <name evidence="1" type="ORF">BDN72DRAFT_907152</name>
</gene>
<organism evidence="1 2">
    <name type="scientific">Pluteus cervinus</name>
    <dbReference type="NCBI Taxonomy" id="181527"/>
    <lineage>
        <taxon>Eukaryota</taxon>
        <taxon>Fungi</taxon>
        <taxon>Dikarya</taxon>
        <taxon>Basidiomycota</taxon>
        <taxon>Agaricomycotina</taxon>
        <taxon>Agaricomycetes</taxon>
        <taxon>Agaricomycetidae</taxon>
        <taxon>Agaricales</taxon>
        <taxon>Pluteineae</taxon>
        <taxon>Pluteaceae</taxon>
        <taxon>Pluteus</taxon>
    </lineage>
</organism>
<reference evidence="1 2" key="1">
    <citation type="journal article" date="2019" name="Nat. Ecol. Evol.">
        <title>Megaphylogeny resolves global patterns of mushroom evolution.</title>
        <authorList>
            <person name="Varga T."/>
            <person name="Krizsan K."/>
            <person name="Foldi C."/>
            <person name="Dima B."/>
            <person name="Sanchez-Garcia M."/>
            <person name="Sanchez-Ramirez S."/>
            <person name="Szollosi G.J."/>
            <person name="Szarkandi J.G."/>
            <person name="Papp V."/>
            <person name="Albert L."/>
            <person name="Andreopoulos W."/>
            <person name="Angelini C."/>
            <person name="Antonin V."/>
            <person name="Barry K.W."/>
            <person name="Bougher N.L."/>
            <person name="Buchanan P."/>
            <person name="Buyck B."/>
            <person name="Bense V."/>
            <person name="Catcheside P."/>
            <person name="Chovatia M."/>
            <person name="Cooper J."/>
            <person name="Damon W."/>
            <person name="Desjardin D."/>
            <person name="Finy P."/>
            <person name="Geml J."/>
            <person name="Haridas S."/>
            <person name="Hughes K."/>
            <person name="Justo A."/>
            <person name="Karasinski D."/>
            <person name="Kautmanova I."/>
            <person name="Kiss B."/>
            <person name="Kocsube S."/>
            <person name="Kotiranta H."/>
            <person name="LaButti K.M."/>
            <person name="Lechner B.E."/>
            <person name="Liimatainen K."/>
            <person name="Lipzen A."/>
            <person name="Lukacs Z."/>
            <person name="Mihaltcheva S."/>
            <person name="Morgado L.N."/>
            <person name="Niskanen T."/>
            <person name="Noordeloos M.E."/>
            <person name="Ohm R.A."/>
            <person name="Ortiz-Santana B."/>
            <person name="Ovrebo C."/>
            <person name="Racz N."/>
            <person name="Riley R."/>
            <person name="Savchenko A."/>
            <person name="Shiryaev A."/>
            <person name="Soop K."/>
            <person name="Spirin V."/>
            <person name="Szebenyi C."/>
            <person name="Tomsovsky M."/>
            <person name="Tulloss R.E."/>
            <person name="Uehling J."/>
            <person name="Grigoriev I.V."/>
            <person name="Vagvolgyi C."/>
            <person name="Papp T."/>
            <person name="Martin F.M."/>
            <person name="Miettinen O."/>
            <person name="Hibbett D.S."/>
            <person name="Nagy L.G."/>
        </authorList>
    </citation>
    <scope>NUCLEOTIDE SEQUENCE [LARGE SCALE GENOMIC DNA]</scope>
    <source>
        <strain evidence="1 2">NL-1719</strain>
    </source>
</reference>
<evidence type="ECO:0000313" key="2">
    <source>
        <dbReference type="Proteomes" id="UP000308600"/>
    </source>
</evidence>